<dbReference type="InterPro" id="IPR039498">
    <property type="entry name" value="NTP_transf_5"/>
</dbReference>
<reference evidence="1 2" key="1">
    <citation type="submission" date="2018-11" db="EMBL/GenBank/DDBJ databases">
        <title>Genome sequencing and assembly of Clostridium tagluense strain A121.</title>
        <authorList>
            <person name="Murakami T."/>
            <person name="Segawa T."/>
            <person name="Shcherbakova V.A."/>
            <person name="Mori H."/>
            <person name="Yoshimura Y."/>
        </authorList>
    </citation>
    <scope>NUCLEOTIDE SEQUENCE [LARGE SCALE GENOMIC DNA]</scope>
    <source>
        <strain evidence="1 2">A121</strain>
    </source>
</reference>
<dbReference type="EMBL" id="BHYK01000034">
    <property type="protein sequence ID" value="GCD12454.1"/>
    <property type="molecule type" value="Genomic_DNA"/>
</dbReference>
<gene>
    <name evidence="1" type="ORF">Ctaglu_40770</name>
</gene>
<dbReference type="Gene3D" id="3.30.460.40">
    <property type="match status" value="1"/>
</dbReference>
<keyword evidence="2" id="KW-1185">Reference proteome</keyword>
<proteinExistence type="predicted"/>
<organism evidence="1 2">
    <name type="scientific">Clostridium tagluense</name>
    <dbReference type="NCBI Taxonomy" id="360422"/>
    <lineage>
        <taxon>Bacteria</taxon>
        <taxon>Bacillati</taxon>
        <taxon>Bacillota</taxon>
        <taxon>Clostridia</taxon>
        <taxon>Eubacteriales</taxon>
        <taxon>Clostridiaceae</taxon>
        <taxon>Clostridium</taxon>
    </lineage>
</organism>
<sequence>MIFEALSYIGEKLNENGVVWAVGASILLHHYGLIDNPNDIDILVDLNDIEKVDKILKSIGEKKVREKSDTYSTKYFYEYVVHGVDIDLMAGLSINYKNGTYEYIFDHTSISEYKKINGVNVPLSSLEDWYVIYQLIPGRDIKVKMIENYLSLNGVKKSTLLERALKGNLPREVRDKIQGILKL</sequence>
<evidence type="ECO:0000313" key="1">
    <source>
        <dbReference type="EMBL" id="GCD12454.1"/>
    </source>
</evidence>
<dbReference type="OrthoDB" id="2351919at2"/>
<comment type="caution">
    <text evidence="1">The sequence shown here is derived from an EMBL/GenBank/DDBJ whole genome shotgun (WGS) entry which is preliminary data.</text>
</comment>
<evidence type="ECO:0000313" key="2">
    <source>
        <dbReference type="Proteomes" id="UP000287872"/>
    </source>
</evidence>
<dbReference type="AlphaFoldDB" id="A0A401USG3"/>
<protein>
    <submittedName>
        <fullName evidence="1">Uncharacterized protein</fullName>
    </submittedName>
</protein>
<dbReference type="RefSeq" id="WP_125005172.1">
    <property type="nucleotide sequence ID" value="NZ_BHYK01000034.1"/>
</dbReference>
<dbReference type="InterPro" id="IPR043519">
    <property type="entry name" value="NT_sf"/>
</dbReference>
<dbReference type="SUPFAM" id="SSF81301">
    <property type="entry name" value="Nucleotidyltransferase"/>
    <property type="match status" value="1"/>
</dbReference>
<dbReference type="Proteomes" id="UP000287872">
    <property type="component" value="Unassembled WGS sequence"/>
</dbReference>
<name>A0A401USG3_9CLOT</name>
<dbReference type="Pfam" id="PF14907">
    <property type="entry name" value="NTP_transf_5"/>
    <property type="match status" value="1"/>
</dbReference>
<accession>A0A401USG3</accession>